<dbReference type="AlphaFoldDB" id="A0A1M5A7B9"/>
<dbReference type="Proteomes" id="UP000184287">
    <property type="component" value="Unassembled WGS sequence"/>
</dbReference>
<protein>
    <submittedName>
        <fullName evidence="1">Uncharacterized protein</fullName>
    </submittedName>
</protein>
<dbReference type="STRING" id="288992.SAMN04488522_102622"/>
<reference evidence="2" key="1">
    <citation type="submission" date="2016-11" db="EMBL/GenBank/DDBJ databases">
        <authorList>
            <person name="Varghese N."/>
            <person name="Submissions S."/>
        </authorList>
    </citation>
    <scope>NUCLEOTIDE SEQUENCE [LARGE SCALE GENOMIC DNA]</scope>
    <source>
        <strain evidence="2">DSM 16990</strain>
    </source>
</reference>
<accession>A0A1M5A7B9</accession>
<dbReference type="OrthoDB" id="5360333at2"/>
<evidence type="ECO:0000313" key="2">
    <source>
        <dbReference type="Proteomes" id="UP000184287"/>
    </source>
</evidence>
<organism evidence="1 2">
    <name type="scientific">Pedobacter caeni</name>
    <dbReference type="NCBI Taxonomy" id="288992"/>
    <lineage>
        <taxon>Bacteria</taxon>
        <taxon>Pseudomonadati</taxon>
        <taxon>Bacteroidota</taxon>
        <taxon>Sphingobacteriia</taxon>
        <taxon>Sphingobacteriales</taxon>
        <taxon>Sphingobacteriaceae</taxon>
        <taxon>Pedobacter</taxon>
    </lineage>
</organism>
<dbReference type="EMBL" id="FQUQ01000002">
    <property type="protein sequence ID" value="SHF26203.1"/>
    <property type="molecule type" value="Genomic_DNA"/>
</dbReference>
<gene>
    <name evidence="1" type="ORF">SAMN04488522_102622</name>
</gene>
<keyword evidence="2" id="KW-1185">Reference proteome</keyword>
<evidence type="ECO:0000313" key="1">
    <source>
        <dbReference type="EMBL" id="SHF26203.1"/>
    </source>
</evidence>
<dbReference type="RefSeq" id="WP_073230642.1">
    <property type="nucleotide sequence ID" value="NZ_FQUQ01000002.1"/>
</dbReference>
<name>A0A1M5A7B9_9SPHI</name>
<sequence>MELREEIEPKLEIAEKRFPEILNLIMEFSEFLDENGDEDGQEYQNLTRKLHLLTNKEISKFNIHEYYEEEGAEVLAFRIGLPDPVKSDQVSKEELLEIVSRLRNFEEPAEGDESFATQFKYHLDDYYHQFLELNFKRYRFQLFNRQKDANGNYFDYSVEEIAEKIGAGNGPTLKERK</sequence>
<proteinExistence type="predicted"/>